<name>A0ABU1UVL2_9GAMM</name>
<reference evidence="1 2" key="1">
    <citation type="submission" date="2023-07" db="EMBL/GenBank/DDBJ databases">
        <title>Sorghum-associated microbial communities from plants grown in Nebraska, USA.</title>
        <authorList>
            <person name="Schachtman D."/>
        </authorList>
    </citation>
    <scope>NUCLEOTIDE SEQUENCE [LARGE SCALE GENOMIC DNA]</scope>
    <source>
        <strain evidence="1 2">BE190</strain>
    </source>
</reference>
<dbReference type="NCBIfam" id="TIGR01484">
    <property type="entry name" value="HAD-SF-IIB"/>
    <property type="match status" value="1"/>
</dbReference>
<dbReference type="PANTHER" id="PTHR10000:SF8">
    <property type="entry name" value="HAD SUPERFAMILY HYDROLASE-LIKE, TYPE 3"/>
    <property type="match status" value="1"/>
</dbReference>
<dbReference type="SUPFAM" id="SSF56784">
    <property type="entry name" value="HAD-like"/>
    <property type="match status" value="1"/>
</dbReference>
<dbReference type="EMBL" id="JAVDVX010000002">
    <property type="protein sequence ID" value="MDR7089213.1"/>
    <property type="molecule type" value="Genomic_DNA"/>
</dbReference>
<evidence type="ECO:0000313" key="1">
    <source>
        <dbReference type="EMBL" id="MDR7089213.1"/>
    </source>
</evidence>
<dbReference type="Gene3D" id="3.30.1240.10">
    <property type="match status" value="1"/>
</dbReference>
<accession>A0ABU1UVL2</accession>
<keyword evidence="2" id="KW-1185">Reference proteome</keyword>
<protein>
    <submittedName>
        <fullName evidence="1">Cof subfamily protein (Haloacid dehalogenase superfamily)</fullName>
    </submittedName>
</protein>
<dbReference type="InterPro" id="IPR023214">
    <property type="entry name" value="HAD_sf"/>
</dbReference>
<dbReference type="InterPro" id="IPR006379">
    <property type="entry name" value="HAD-SF_hydro_IIB"/>
</dbReference>
<gene>
    <name evidence="1" type="ORF">J2X05_001219</name>
</gene>
<comment type="caution">
    <text evidence="1">The sequence shown here is derived from an EMBL/GenBank/DDBJ whole genome shotgun (WGS) entry which is preliminary data.</text>
</comment>
<dbReference type="Pfam" id="PF08282">
    <property type="entry name" value="Hydrolase_3"/>
    <property type="match status" value="1"/>
</dbReference>
<dbReference type="Proteomes" id="UP001253595">
    <property type="component" value="Unassembled WGS sequence"/>
</dbReference>
<dbReference type="InterPro" id="IPR036412">
    <property type="entry name" value="HAD-like_sf"/>
</dbReference>
<dbReference type="PANTHER" id="PTHR10000">
    <property type="entry name" value="PHOSPHOSERINE PHOSPHATASE"/>
    <property type="match status" value="1"/>
</dbReference>
<dbReference type="SFLD" id="SFLDG01140">
    <property type="entry name" value="C2.B:_Phosphomannomutase_and_P"/>
    <property type="match status" value="1"/>
</dbReference>
<dbReference type="RefSeq" id="WP_310070037.1">
    <property type="nucleotide sequence ID" value="NZ_JAVDVX010000002.1"/>
</dbReference>
<proteinExistence type="predicted"/>
<evidence type="ECO:0000313" key="2">
    <source>
        <dbReference type="Proteomes" id="UP001253595"/>
    </source>
</evidence>
<organism evidence="1 2">
    <name type="scientific">Cellvibrio fibrivorans</name>
    <dbReference type="NCBI Taxonomy" id="126350"/>
    <lineage>
        <taxon>Bacteria</taxon>
        <taxon>Pseudomonadati</taxon>
        <taxon>Pseudomonadota</taxon>
        <taxon>Gammaproteobacteria</taxon>
        <taxon>Cellvibrionales</taxon>
        <taxon>Cellvibrionaceae</taxon>
        <taxon>Cellvibrio</taxon>
    </lineage>
</organism>
<dbReference type="Gene3D" id="3.40.50.1000">
    <property type="entry name" value="HAD superfamily/HAD-like"/>
    <property type="match status" value="1"/>
</dbReference>
<sequence>MEAGAHLLAAAADIRLAFFDIDGTLLDSHGQIHPQLYPSIARLKSKGIKTAIASGRPYFAACFLVDELDISDAGMFYTGAHLFDPCAQQTLLEVPLPVADALAVVQSAQALDLYAEVYTPSGFYVHEQTEISRVHAAHLRVNPEVDDLLAVVMRSSVSKLLVGVNRAVNDDKVSLLEKQFPQLIFARAYLAAYPDWQFASVISGAATKQRAFDCLLHHHQLKPHQVIAFGDAESDMDFLQMAGIGVAMGNANQNVKSVADWVTKTADEAGVAFALNHLNL</sequence>
<dbReference type="SFLD" id="SFLDS00003">
    <property type="entry name" value="Haloacid_Dehalogenase"/>
    <property type="match status" value="1"/>
</dbReference>